<evidence type="ECO:0000256" key="2">
    <source>
        <dbReference type="ARBA" id="ARBA00022737"/>
    </source>
</evidence>
<dbReference type="EMBL" id="CAJNJQ010000020">
    <property type="protein sequence ID" value="CAE7051307.1"/>
    <property type="molecule type" value="Genomic_DNA"/>
</dbReference>
<comment type="caution">
    <text evidence="5">The sequence shown here is derived from an EMBL/GenBank/DDBJ whole genome shotgun (WGS) entry which is preliminary data.</text>
</comment>
<evidence type="ECO:0000313" key="5">
    <source>
        <dbReference type="EMBL" id="CAE7051307.1"/>
    </source>
</evidence>
<dbReference type="InterPro" id="IPR019775">
    <property type="entry name" value="WD40_repeat_CS"/>
</dbReference>
<evidence type="ECO:0000256" key="1">
    <source>
        <dbReference type="ARBA" id="ARBA00022574"/>
    </source>
</evidence>
<evidence type="ECO:0000313" key="6">
    <source>
        <dbReference type="Proteomes" id="UP000663827"/>
    </source>
</evidence>
<gene>
    <name evidence="5" type="ORF">RDB_LOCUS1119</name>
</gene>
<dbReference type="Pfam" id="PF00400">
    <property type="entry name" value="WD40"/>
    <property type="match status" value="10"/>
</dbReference>
<dbReference type="InterPro" id="IPR001680">
    <property type="entry name" value="WD40_rpt"/>
</dbReference>
<name>A0A8H3DS03_9AGAM</name>
<dbReference type="SMART" id="SM00320">
    <property type="entry name" value="WD40"/>
    <property type="match status" value="13"/>
</dbReference>
<evidence type="ECO:0000259" key="4">
    <source>
        <dbReference type="Pfam" id="PF24883"/>
    </source>
</evidence>
<feature type="repeat" description="WD" evidence="3">
    <location>
        <begin position="732"/>
        <end position="773"/>
    </location>
</feature>
<dbReference type="PRINTS" id="PR00320">
    <property type="entry name" value="GPROTEINBRPT"/>
</dbReference>
<accession>A0A8H3DS03</accession>
<proteinExistence type="predicted"/>
<feature type="repeat" description="WD" evidence="3">
    <location>
        <begin position="948"/>
        <end position="989"/>
    </location>
</feature>
<feature type="repeat" description="WD" evidence="3">
    <location>
        <begin position="647"/>
        <end position="688"/>
    </location>
</feature>
<dbReference type="InterPro" id="IPR020472">
    <property type="entry name" value="WD40_PAC1"/>
</dbReference>
<dbReference type="PANTHER" id="PTHR19879:SF9">
    <property type="entry name" value="TRANSCRIPTION INITIATION FACTOR TFIID SUBUNIT 5"/>
    <property type="match status" value="1"/>
</dbReference>
<dbReference type="PROSITE" id="PS50082">
    <property type="entry name" value="WD_REPEATS_2"/>
    <property type="match status" value="9"/>
</dbReference>
<dbReference type="InterPro" id="IPR036322">
    <property type="entry name" value="WD40_repeat_dom_sf"/>
</dbReference>
<sequence length="1170" mass="128506">MPVAQLCGVLKNDPAAGKLNLRQQFERLMYQPLLEAKDAIPDNIVIVIDALDECDDNYSVRLLLDVLLKFTEQLPLKFFVASRPEPVIRDRMMSQGGSSRYIVYLHDIEQSIVEEDIKKYLTESLSHMDPPPFPAQIDQLAKRSRNLFIYAATVVRYIYPDDDSVDSSARLELMLDAISMSENVSDNRYEDLDRLYTTVLSAVFKRRSGSEEKDQMRRVLWTVVCAKEPIPAATIAYLAGLTERQVLSVLQPLRSVVHVPEGRDLISPLHASFPEYILAKSRSKRFHCNESKSNETLAHRCFETMKSELRFNICALQSSYLTDDKVQDLKARVARCISPILSYACRSWGSHLRLAPPAGDTGDMLFDFLSNRLLFWMEVLSLSRCIGIGAPMMQQAQIWLQQTEMKRDETQKQVSDARNFITWFAANPCSRSTPHIYVSALAFCARSSWVHQHYSERTRGLASISVSGHVDALLARWNVEYQVLSLAISPNGDRIATGGRDGSVQVYDIHTGALVAGPFQGHTDEVKSVTFSPNGAQIATGSDDETIIVWDALTGRVVNGPLHKHPGYVFSVAFSPNGKRLVSGSTGNIIIVWDNSTGEIALGPLQGHTGAIMSVRFSPTGQLIASGSRDKSIRLWDSQTGANVAILQGHYDTVAGIAFSPDGSRLASCAYGSSIQLWDMKTRTCIRQPLTANACAIDFSSDNVHIVTGGDHRDQRIIVWNTLTGLPVLGPFSAHSQAVKSVVFSPDNSWVFSCSDDQTICIWDIQSKSKVIKEDSIREVSVGPVTFSPNHTQFISNSSNSLLNIWDMCTGKCTPLKFKGQNNLGGIQSLAICSRGTYAAVGTNDGTIQAWGVLTGNSVFQPLKGHEGSIYALSFSPGGNYICSGSSDTTITVWGIETGAMAGQPYRGHTGAVLSLTYSPDGTLIASGSTDCTVRTWDSSTGAAIHTLQGHNYSISSVAFSPNGSHIVSGSIDGAIRKWETGTGNCSVAFSGSGYARSSHYISFSPDGQKLLSGLGSSIRLVDAQTMKFTSELDLPHEQICWVGYSLAGTDLISVSAKNTRIEKTNEQPNEQSPNIVRVWRVGATPSQSASSSTTRQRSYKRDGRVLSPDGFVMWISPDLVPHIEAHTELRSRSFYSPLVYVYSPEAFIDLGYVELCIGERWADCYVYRD</sequence>
<feature type="domain" description="Nephrocystin 3-like N-terminal" evidence="4">
    <location>
        <begin position="10"/>
        <end position="83"/>
    </location>
</feature>
<evidence type="ECO:0000256" key="3">
    <source>
        <dbReference type="PROSITE-ProRule" id="PRU00221"/>
    </source>
</evidence>
<keyword evidence="2" id="KW-0677">Repeat</keyword>
<dbReference type="InterPro" id="IPR056884">
    <property type="entry name" value="NPHP3-like_N"/>
</dbReference>
<feature type="repeat" description="WD" evidence="3">
    <location>
        <begin position="519"/>
        <end position="560"/>
    </location>
</feature>
<dbReference type="SUPFAM" id="SSF50978">
    <property type="entry name" value="WD40 repeat-like"/>
    <property type="match status" value="2"/>
</dbReference>
<feature type="repeat" description="WD" evidence="3">
    <location>
        <begin position="605"/>
        <end position="646"/>
    </location>
</feature>
<feature type="repeat" description="WD" evidence="3">
    <location>
        <begin position="483"/>
        <end position="517"/>
    </location>
</feature>
<dbReference type="PROSITE" id="PS50294">
    <property type="entry name" value="WD_REPEATS_REGION"/>
    <property type="match status" value="8"/>
</dbReference>
<organism evidence="5 6">
    <name type="scientific">Rhizoctonia solani</name>
    <dbReference type="NCBI Taxonomy" id="456999"/>
    <lineage>
        <taxon>Eukaryota</taxon>
        <taxon>Fungi</taxon>
        <taxon>Dikarya</taxon>
        <taxon>Basidiomycota</taxon>
        <taxon>Agaricomycotina</taxon>
        <taxon>Agaricomycetes</taxon>
        <taxon>Cantharellales</taxon>
        <taxon>Ceratobasidiaceae</taxon>
        <taxon>Rhizoctonia</taxon>
    </lineage>
</organism>
<dbReference type="Pfam" id="PF24883">
    <property type="entry name" value="NPHP3_N"/>
    <property type="match status" value="1"/>
</dbReference>
<feature type="repeat" description="WD" evidence="3">
    <location>
        <begin position="906"/>
        <end position="947"/>
    </location>
</feature>
<dbReference type="CDD" id="cd00200">
    <property type="entry name" value="WD40"/>
    <property type="match status" value="2"/>
</dbReference>
<protein>
    <recommendedName>
        <fullName evidence="4">Nephrocystin 3-like N-terminal domain-containing protein</fullName>
    </recommendedName>
</protein>
<dbReference type="AlphaFoldDB" id="A0A8H3DS03"/>
<feature type="repeat" description="WD" evidence="3">
    <location>
        <begin position="562"/>
        <end position="603"/>
    </location>
</feature>
<feature type="repeat" description="WD" evidence="3">
    <location>
        <begin position="863"/>
        <end position="904"/>
    </location>
</feature>
<keyword evidence="1 3" id="KW-0853">WD repeat</keyword>
<dbReference type="Gene3D" id="2.130.10.10">
    <property type="entry name" value="YVTN repeat-like/Quinoprotein amine dehydrogenase"/>
    <property type="match status" value="4"/>
</dbReference>
<dbReference type="PROSITE" id="PS00678">
    <property type="entry name" value="WD_REPEATS_1"/>
    <property type="match status" value="3"/>
</dbReference>
<dbReference type="InterPro" id="IPR015943">
    <property type="entry name" value="WD40/YVTN_repeat-like_dom_sf"/>
</dbReference>
<dbReference type="PANTHER" id="PTHR19879">
    <property type="entry name" value="TRANSCRIPTION INITIATION FACTOR TFIID"/>
    <property type="match status" value="1"/>
</dbReference>
<dbReference type="Proteomes" id="UP000663827">
    <property type="component" value="Unassembled WGS sequence"/>
</dbReference>
<reference evidence="5" key="1">
    <citation type="submission" date="2021-01" db="EMBL/GenBank/DDBJ databases">
        <authorList>
            <person name="Kaushik A."/>
        </authorList>
    </citation>
    <scope>NUCLEOTIDE SEQUENCE</scope>
    <source>
        <strain evidence="5">AG5</strain>
    </source>
</reference>